<dbReference type="InterPro" id="IPR021864">
    <property type="entry name" value="DUF3475"/>
</dbReference>
<name>A0ABD3C1N3_9LAMI</name>
<feature type="domain" description="DUF668" evidence="1">
    <location>
        <begin position="370"/>
        <end position="461"/>
    </location>
</feature>
<dbReference type="Pfam" id="PF05003">
    <property type="entry name" value="DUF668"/>
    <property type="match status" value="1"/>
</dbReference>
<sequence>MVGENVSDKWFVNLWKSSRKSVSREPEKPLIGIMAFEISRLMSKVVSLWQSLSNRQIIRLRDEIANSVGIRKLISGNEGVLMDFAFSEILENLKTVANSVAMLGKKCMDPTYHNLDRIFNGEDEIDPKWCGNKQYKLKEMDKKVKNMERFVAATEQLYQELEVLAELEQSLRRMRAGPDVVKTLEFQQKVTRQRQEVKNLREMSPWVRTYDHIVRLLLRSTSTIIEKIKCVNEYKQRSSDSRLIRSNSVRQTSVYPSETNSFGFSVPSGRTFSYLGFGGQKIAKSHSRSQSSVIGGKQGGLLTRAGFSGCMKDESEFPVVENLFRSKEASRKKDGMKLKVILSSSDNRNPAKVTFFNNPMFRPLDPPPSTLGYAALAVRYANIIILIEKLALSPNLISHNAKDDLYDMLPKSIRSGLRARLKTFSRSLGSSACNATFAADCGLAVGRILEWLCPLAHNTVKWQSERNFERQRLSFGSNVRLVQTLYFADQVETEAAIVELLIGLNYLFRIGREANQKTDRESSCNRAFDGCMLTRD</sequence>
<keyword evidence="4" id="KW-1185">Reference proteome</keyword>
<evidence type="ECO:0000313" key="3">
    <source>
        <dbReference type="EMBL" id="KAL3623373.1"/>
    </source>
</evidence>
<evidence type="ECO:0000259" key="1">
    <source>
        <dbReference type="Pfam" id="PF05003"/>
    </source>
</evidence>
<accession>A0ABD3C1N3</accession>
<dbReference type="EMBL" id="JAVIJP010000054">
    <property type="protein sequence ID" value="KAL3623373.1"/>
    <property type="molecule type" value="Genomic_DNA"/>
</dbReference>
<dbReference type="PANTHER" id="PTHR31371">
    <property type="entry name" value="BNAC09G50660D PROTEIN"/>
    <property type="match status" value="1"/>
</dbReference>
<evidence type="ECO:0000259" key="2">
    <source>
        <dbReference type="Pfam" id="PF11961"/>
    </source>
</evidence>
<evidence type="ECO:0000313" key="4">
    <source>
        <dbReference type="Proteomes" id="UP001632038"/>
    </source>
</evidence>
<dbReference type="PANTHER" id="PTHR31371:SF4">
    <property type="entry name" value="DUF668 DOMAIN-CONTAINING PROTEIN"/>
    <property type="match status" value="1"/>
</dbReference>
<gene>
    <name evidence="3" type="ORF">CASFOL_032189</name>
</gene>
<dbReference type="Proteomes" id="UP001632038">
    <property type="component" value="Unassembled WGS sequence"/>
</dbReference>
<proteinExistence type="predicted"/>
<feature type="domain" description="DUF3475" evidence="2">
    <location>
        <begin position="33"/>
        <end position="89"/>
    </location>
</feature>
<comment type="caution">
    <text evidence="3">The sequence shown here is derived from an EMBL/GenBank/DDBJ whole genome shotgun (WGS) entry which is preliminary data.</text>
</comment>
<reference evidence="4" key="1">
    <citation type="journal article" date="2024" name="IScience">
        <title>Strigolactones Initiate the Formation of Haustorium-like Structures in Castilleja.</title>
        <authorList>
            <person name="Buerger M."/>
            <person name="Peterson D."/>
            <person name="Chory J."/>
        </authorList>
    </citation>
    <scope>NUCLEOTIDE SEQUENCE [LARGE SCALE GENOMIC DNA]</scope>
</reference>
<organism evidence="3 4">
    <name type="scientific">Castilleja foliolosa</name>
    <dbReference type="NCBI Taxonomy" id="1961234"/>
    <lineage>
        <taxon>Eukaryota</taxon>
        <taxon>Viridiplantae</taxon>
        <taxon>Streptophyta</taxon>
        <taxon>Embryophyta</taxon>
        <taxon>Tracheophyta</taxon>
        <taxon>Spermatophyta</taxon>
        <taxon>Magnoliopsida</taxon>
        <taxon>eudicotyledons</taxon>
        <taxon>Gunneridae</taxon>
        <taxon>Pentapetalae</taxon>
        <taxon>asterids</taxon>
        <taxon>lamiids</taxon>
        <taxon>Lamiales</taxon>
        <taxon>Orobanchaceae</taxon>
        <taxon>Pedicularideae</taxon>
        <taxon>Castillejinae</taxon>
        <taxon>Castilleja</taxon>
    </lineage>
</organism>
<dbReference type="InterPro" id="IPR007700">
    <property type="entry name" value="DUF668"/>
</dbReference>
<dbReference type="Pfam" id="PF11961">
    <property type="entry name" value="DUF3475"/>
    <property type="match status" value="1"/>
</dbReference>
<dbReference type="AlphaFoldDB" id="A0ABD3C1N3"/>
<protein>
    <submittedName>
        <fullName evidence="3">Uncharacterized protein</fullName>
    </submittedName>
</protein>